<dbReference type="Pfam" id="PF14377">
    <property type="entry name" value="UBM"/>
    <property type="match status" value="1"/>
</dbReference>
<keyword evidence="4" id="KW-1185">Reference proteome</keyword>
<sequence length="182" mass="19596">MHDGTAESGNELLHQSRQQASSNGTAINESTMIGGLAEGQSDSSHTGSEAHSNVQSHVQTSTDNQNAPTVNSNLEQYSTDDAPIAASNSNVKIMAESTSSNAAPKRVKIMISGAEVDITDTGIDPAFLEALPDNMREDVLNQHFQKQQPAREELSAPVPSSISTNSLMPFRLRFEQRLYALK</sequence>
<proteinExistence type="predicted"/>
<accession>A0AAV0B1P4</accession>
<evidence type="ECO:0000313" key="4">
    <source>
        <dbReference type="Proteomes" id="UP001153365"/>
    </source>
</evidence>
<feature type="compositionally biased region" description="Polar residues" evidence="2">
    <location>
        <begin position="40"/>
        <end position="79"/>
    </location>
</feature>
<reference evidence="3" key="1">
    <citation type="submission" date="2022-06" db="EMBL/GenBank/DDBJ databases">
        <authorList>
            <consortium name="SYNGENTA / RWTH Aachen University"/>
        </authorList>
    </citation>
    <scope>NUCLEOTIDE SEQUENCE</scope>
</reference>
<dbReference type="Proteomes" id="UP001153365">
    <property type="component" value="Unassembled WGS sequence"/>
</dbReference>
<feature type="region of interest" description="Disordered" evidence="2">
    <location>
        <begin position="1"/>
        <end position="83"/>
    </location>
</feature>
<gene>
    <name evidence="3" type="ORF">PPACK8108_LOCUS11244</name>
</gene>
<keyword evidence="1" id="KW-0808">Transferase</keyword>
<feature type="compositionally biased region" description="Polar residues" evidence="2">
    <location>
        <begin position="13"/>
        <end position="31"/>
    </location>
</feature>
<evidence type="ECO:0000256" key="1">
    <source>
        <dbReference type="ARBA" id="ARBA00022679"/>
    </source>
</evidence>
<comment type="caution">
    <text evidence="3">The sequence shown here is derived from an EMBL/GenBank/DDBJ whole genome shotgun (WGS) entry which is preliminary data.</text>
</comment>
<dbReference type="AlphaFoldDB" id="A0AAV0B1P4"/>
<evidence type="ECO:0000256" key="2">
    <source>
        <dbReference type="SAM" id="MobiDB-lite"/>
    </source>
</evidence>
<name>A0AAV0B1P4_PHAPC</name>
<dbReference type="InterPro" id="IPR025527">
    <property type="entry name" value="HUWE1/Rev1_UBM"/>
</dbReference>
<organism evidence="3 4">
    <name type="scientific">Phakopsora pachyrhizi</name>
    <name type="common">Asian soybean rust disease fungus</name>
    <dbReference type="NCBI Taxonomy" id="170000"/>
    <lineage>
        <taxon>Eukaryota</taxon>
        <taxon>Fungi</taxon>
        <taxon>Dikarya</taxon>
        <taxon>Basidiomycota</taxon>
        <taxon>Pucciniomycotina</taxon>
        <taxon>Pucciniomycetes</taxon>
        <taxon>Pucciniales</taxon>
        <taxon>Phakopsoraceae</taxon>
        <taxon>Phakopsora</taxon>
    </lineage>
</organism>
<protein>
    <submittedName>
        <fullName evidence="3">Uncharacterized protein</fullName>
    </submittedName>
</protein>
<evidence type="ECO:0000313" key="3">
    <source>
        <dbReference type="EMBL" id="CAH7676142.1"/>
    </source>
</evidence>
<dbReference type="GO" id="GO:0016740">
    <property type="term" value="F:transferase activity"/>
    <property type="evidence" value="ECO:0007669"/>
    <property type="project" value="UniProtKB-KW"/>
</dbReference>
<dbReference type="EMBL" id="CALTRL010002600">
    <property type="protein sequence ID" value="CAH7676142.1"/>
    <property type="molecule type" value="Genomic_DNA"/>
</dbReference>